<dbReference type="InterPro" id="IPR037755">
    <property type="entry name" value="Plc1_PH"/>
</dbReference>
<keyword evidence="5" id="KW-0807">Transducer</keyword>
<dbReference type="Gene3D" id="2.60.40.150">
    <property type="entry name" value="C2 domain"/>
    <property type="match status" value="1"/>
</dbReference>
<evidence type="ECO:0000259" key="8">
    <source>
        <dbReference type="PROSITE" id="PS50004"/>
    </source>
</evidence>
<evidence type="ECO:0000313" key="10">
    <source>
        <dbReference type="EMBL" id="EGW29984.1"/>
    </source>
</evidence>
<dbReference type="InterPro" id="IPR035892">
    <property type="entry name" value="C2_domain_sf"/>
</dbReference>
<protein>
    <recommendedName>
        <fullName evidence="7">Phosphoinositide phospholipase C</fullName>
        <ecNumber evidence="7">3.1.4.11</ecNumber>
    </recommendedName>
</protein>
<dbReference type="FunCoup" id="G3AVU0">
    <property type="interactions" value="334"/>
</dbReference>
<dbReference type="SMART" id="SM00149">
    <property type="entry name" value="PLCYc"/>
    <property type="match status" value="1"/>
</dbReference>
<dbReference type="STRING" id="619300.G3AVU0"/>
<dbReference type="GO" id="GO:0004435">
    <property type="term" value="F:phosphatidylinositol-4,5-bisphosphate phospholipase C activity"/>
    <property type="evidence" value="ECO:0007669"/>
    <property type="project" value="UniProtKB-EC"/>
</dbReference>
<dbReference type="EC" id="3.1.4.11" evidence="7"/>
<dbReference type="InterPro" id="IPR000008">
    <property type="entry name" value="C2_dom"/>
</dbReference>
<dbReference type="PROSITE" id="PS50008">
    <property type="entry name" value="PIPLC_Y_DOMAIN"/>
    <property type="match status" value="1"/>
</dbReference>
<proteinExistence type="predicted"/>
<dbReference type="GO" id="GO:0051209">
    <property type="term" value="P:release of sequestered calcium ion into cytosol"/>
    <property type="evidence" value="ECO:0007669"/>
    <property type="project" value="TreeGrafter"/>
</dbReference>
<dbReference type="SUPFAM" id="SSF49562">
    <property type="entry name" value="C2 domain (Calcium/lipid-binding domain, CaLB)"/>
    <property type="match status" value="1"/>
</dbReference>
<dbReference type="CDD" id="cd13360">
    <property type="entry name" value="PH_PLC_fungal"/>
    <property type="match status" value="1"/>
</dbReference>
<evidence type="ECO:0000256" key="3">
    <source>
        <dbReference type="ARBA" id="ARBA00022963"/>
    </source>
</evidence>
<dbReference type="GO" id="GO:0048015">
    <property type="term" value="P:phosphatidylinositol-mediated signaling"/>
    <property type="evidence" value="ECO:0007669"/>
    <property type="project" value="TreeGrafter"/>
</dbReference>
<organism evidence="11">
    <name type="scientific">Spathaspora passalidarum (strain NRRL Y-27907 / 11-Y1)</name>
    <dbReference type="NCBI Taxonomy" id="619300"/>
    <lineage>
        <taxon>Eukaryota</taxon>
        <taxon>Fungi</taxon>
        <taxon>Dikarya</taxon>
        <taxon>Ascomycota</taxon>
        <taxon>Saccharomycotina</taxon>
        <taxon>Pichiomycetes</taxon>
        <taxon>Debaryomycetaceae</taxon>
        <taxon>Spathaspora</taxon>
    </lineage>
</organism>
<evidence type="ECO:0000313" key="11">
    <source>
        <dbReference type="Proteomes" id="UP000000709"/>
    </source>
</evidence>
<dbReference type="HOGENOM" id="CLU_002738_1_2_1"/>
<dbReference type="SUPFAM" id="SSF47473">
    <property type="entry name" value="EF-hand"/>
    <property type="match status" value="1"/>
</dbReference>
<dbReference type="PRINTS" id="PR00390">
    <property type="entry name" value="PHPHLIPASEC"/>
</dbReference>
<dbReference type="CDD" id="cd08598">
    <property type="entry name" value="PI-PLC1c_yeast"/>
    <property type="match status" value="1"/>
</dbReference>
<sequence length="893" mass="102155">MNGPVDIIKSPSMTYLADKSDMEEESCFIKKLLHLNKSADDDISSLESNSSTARSVASSITRKLQRSPFIIHPSIATDVLDSLEDEIELHPDLSKSIGHIKIPPSFVKEGLPLLKVSHKSKKRVLFYIDPANFKFNWRVVSNSSAPSQTHRLSITGSSSRIYEFTLDDIKSVYMGVEASSYREEFNISKEFEEKWITIIYFNQKKKNLKTLHLIADTNHDFKKLSVILQSLRNLRDQLAKQFLIDFDDLDSTQKKLILDKALVQPDETGEVKQVREFLSFNDILKYTKRLNINVNRKHLESIFNEVSKQENDGGCNYEQGLNFEQFKMFVSKLKKRDDIIDIWNNICGDGEVMDFQCFAKFVTKIQGESYSEEIMRKIFNLFAIKNEYWSQESLNNFLLSKFSKPIHNIETRDYFDHPLTDYYISSSHNTYLIGRQVAGDSSVEGYIRALQRGCRSIEIDVWDGPNSDNNDLSSSLESEPIVNHGRTFTTSIKFDNVIRTIKKFAFITTPLPLILSLEINCSASNQLKVVNILKEILGNSMVLAPIDDTSTIPSPAQLKHKFLIKSKKTSAFHNLVAMEDGSYTTSTTTSFSEDGSTASTKSNSFIIRRKQSTKIIEELSALGVYIQGIKYKNFSLPESKTFNHCFSLNEKSINVMIKDEDKKIALDKHNRKYFMRVYPAKMRLKSTNFIPLSYWEHGVQMVATNWQTYDLGQQLNEALFEGVDKKGYVLKPPALRAPQLRSSKRLRLFKQPPPKRIKFSVDIISAHQLPKPKEDDIINPFITFEIIGANSIQWDSPEMESGKTRIIVENGFNPIWNAKFSGELTCSYNEFVFLKFTINSSSWGAEESEVSPIGILVARMSYMKPGYRYLPINDVFGEQLVYSSLFVKIGYSE</sequence>
<feature type="domain" description="C2" evidence="8">
    <location>
        <begin position="740"/>
        <end position="870"/>
    </location>
</feature>
<dbReference type="Gene3D" id="2.30.29.30">
    <property type="entry name" value="Pleckstrin-homology domain (PH domain)/Phosphotyrosine-binding domain (PTB)"/>
    <property type="match status" value="1"/>
</dbReference>
<dbReference type="InterPro" id="IPR000909">
    <property type="entry name" value="PLipase_C_PInositol-sp_X_dom"/>
</dbReference>
<keyword evidence="3 7" id="KW-0442">Lipid degradation</keyword>
<dbReference type="PROSITE" id="PS50007">
    <property type="entry name" value="PIPLC_X_DOMAIN"/>
    <property type="match status" value="1"/>
</dbReference>
<evidence type="ECO:0000256" key="6">
    <source>
        <dbReference type="ARBA" id="ARBA00059664"/>
    </source>
</evidence>
<dbReference type="InterPro" id="IPR001192">
    <property type="entry name" value="PI-PLC_fam"/>
</dbReference>
<dbReference type="Pfam" id="PF00168">
    <property type="entry name" value="C2"/>
    <property type="match status" value="1"/>
</dbReference>
<dbReference type="SUPFAM" id="SSF51695">
    <property type="entry name" value="PLC-like phosphodiesterases"/>
    <property type="match status" value="1"/>
</dbReference>
<feature type="domain" description="PI-PLC Y-box" evidence="9">
    <location>
        <begin position="619"/>
        <end position="736"/>
    </location>
</feature>
<evidence type="ECO:0000256" key="2">
    <source>
        <dbReference type="ARBA" id="ARBA00022801"/>
    </source>
</evidence>
<dbReference type="InParanoid" id="G3AVU0"/>
<reference evidence="10 11" key="1">
    <citation type="journal article" date="2011" name="Proc. Natl. Acad. Sci. U.S.A.">
        <title>Comparative genomics of xylose-fermenting fungi for enhanced biofuel production.</title>
        <authorList>
            <person name="Wohlbach D.J."/>
            <person name="Kuo A."/>
            <person name="Sato T.K."/>
            <person name="Potts K.M."/>
            <person name="Salamov A.A."/>
            <person name="LaButti K.M."/>
            <person name="Sun H."/>
            <person name="Clum A."/>
            <person name="Pangilinan J.L."/>
            <person name="Lindquist E.A."/>
            <person name="Lucas S."/>
            <person name="Lapidus A."/>
            <person name="Jin M."/>
            <person name="Gunawan C."/>
            <person name="Balan V."/>
            <person name="Dale B.E."/>
            <person name="Jeffries T.W."/>
            <person name="Zinkel R."/>
            <person name="Barry K.W."/>
            <person name="Grigoriev I.V."/>
            <person name="Gasch A.P."/>
        </authorList>
    </citation>
    <scope>NUCLEOTIDE SEQUENCE [LARGE SCALE GENOMIC DNA]</scope>
    <source>
        <strain evidence="11">NRRL Y-27907 / 11-Y1</strain>
    </source>
</reference>
<dbReference type="PANTHER" id="PTHR10336">
    <property type="entry name" value="PHOSPHOINOSITIDE-SPECIFIC PHOSPHOLIPASE C FAMILY PROTEIN"/>
    <property type="match status" value="1"/>
</dbReference>
<dbReference type="SMART" id="SM00239">
    <property type="entry name" value="C2"/>
    <property type="match status" value="1"/>
</dbReference>
<dbReference type="AlphaFoldDB" id="G3AVU0"/>
<evidence type="ECO:0000256" key="4">
    <source>
        <dbReference type="ARBA" id="ARBA00023098"/>
    </source>
</evidence>
<dbReference type="CDD" id="cd00275">
    <property type="entry name" value="C2_PLC_like"/>
    <property type="match status" value="1"/>
</dbReference>
<evidence type="ECO:0000256" key="1">
    <source>
        <dbReference type="ARBA" id="ARBA00001195"/>
    </source>
</evidence>
<dbReference type="SMART" id="SM00148">
    <property type="entry name" value="PLCXc"/>
    <property type="match status" value="1"/>
</dbReference>
<name>G3AVU0_SPAPN</name>
<comment type="function">
    <text evidence="6">The production of the second messenger molecules diacylglycerol (DAG) and inositol 1,4,5-trisphosphate (IP3) is mediated by activated phosphatidylinositol-specific phospholipase C enzymes.</text>
</comment>
<dbReference type="RefSeq" id="XP_007377750.1">
    <property type="nucleotide sequence ID" value="XM_007377688.1"/>
</dbReference>
<gene>
    <name evidence="10" type="ORF">SPAPADRAFT_73417</name>
</gene>
<dbReference type="eggNOG" id="KOG0169">
    <property type="taxonomic scope" value="Eukaryota"/>
</dbReference>
<dbReference type="EMBL" id="GL996506">
    <property type="protein sequence ID" value="EGW29984.1"/>
    <property type="molecule type" value="Genomic_DNA"/>
</dbReference>
<keyword evidence="2 7" id="KW-0378">Hydrolase</keyword>
<dbReference type="PANTHER" id="PTHR10336:SF36">
    <property type="entry name" value="1-PHOSPHATIDYLINOSITOL 4,5-BISPHOSPHATE PHOSPHODIESTERASE BETA-4"/>
    <property type="match status" value="1"/>
</dbReference>
<dbReference type="OMA" id="HWQREMS"/>
<dbReference type="Proteomes" id="UP000000709">
    <property type="component" value="Unassembled WGS sequence"/>
</dbReference>
<accession>G3AVU0</accession>
<evidence type="ECO:0000256" key="5">
    <source>
        <dbReference type="ARBA" id="ARBA00023224"/>
    </source>
</evidence>
<dbReference type="Gene3D" id="3.20.20.190">
    <property type="entry name" value="Phosphatidylinositol (PI) phosphodiesterase"/>
    <property type="match status" value="1"/>
</dbReference>
<dbReference type="KEGG" id="spaa:SPAPADRAFT_73417"/>
<dbReference type="Pfam" id="PF00387">
    <property type="entry name" value="PI-PLC-Y"/>
    <property type="match status" value="1"/>
</dbReference>
<comment type="catalytic activity">
    <reaction evidence="1 7">
        <text>a 1,2-diacyl-sn-glycero-3-phospho-(1D-myo-inositol-4,5-bisphosphate) + H2O = 1D-myo-inositol 1,4,5-trisphosphate + a 1,2-diacyl-sn-glycerol + H(+)</text>
        <dbReference type="Rhea" id="RHEA:33179"/>
        <dbReference type="ChEBI" id="CHEBI:15377"/>
        <dbReference type="ChEBI" id="CHEBI:15378"/>
        <dbReference type="ChEBI" id="CHEBI:17815"/>
        <dbReference type="ChEBI" id="CHEBI:58456"/>
        <dbReference type="ChEBI" id="CHEBI:203600"/>
        <dbReference type="EC" id="3.1.4.11"/>
    </reaction>
</comment>
<dbReference type="GO" id="GO:0016042">
    <property type="term" value="P:lipid catabolic process"/>
    <property type="evidence" value="ECO:0007669"/>
    <property type="project" value="UniProtKB-KW"/>
</dbReference>
<keyword evidence="11" id="KW-1185">Reference proteome</keyword>
<dbReference type="InterPro" id="IPR011992">
    <property type="entry name" value="EF-hand-dom_pair"/>
</dbReference>
<keyword evidence="4 7" id="KW-0443">Lipid metabolism</keyword>
<evidence type="ECO:0000256" key="7">
    <source>
        <dbReference type="RuleBase" id="RU361133"/>
    </source>
</evidence>
<dbReference type="FunFam" id="3.20.20.190:FF:000039">
    <property type="entry name" value="Phosphoinositide phospholipase C"/>
    <property type="match status" value="1"/>
</dbReference>
<dbReference type="InterPro" id="IPR011993">
    <property type="entry name" value="PH-like_dom_sf"/>
</dbReference>
<dbReference type="PROSITE" id="PS50004">
    <property type="entry name" value="C2"/>
    <property type="match status" value="1"/>
</dbReference>
<dbReference type="Pfam" id="PF00388">
    <property type="entry name" value="PI-PLC-X"/>
    <property type="match status" value="1"/>
</dbReference>
<dbReference type="OrthoDB" id="269822at2759"/>
<dbReference type="InterPro" id="IPR001711">
    <property type="entry name" value="PLipase_C_Pinositol-sp_Y"/>
</dbReference>
<evidence type="ECO:0000259" key="9">
    <source>
        <dbReference type="PROSITE" id="PS50008"/>
    </source>
</evidence>
<dbReference type="GeneID" id="18875483"/>
<dbReference type="InterPro" id="IPR017946">
    <property type="entry name" value="PLC-like_Pdiesterase_TIM-brl"/>
</dbReference>